<feature type="transmembrane region" description="Helical" evidence="2">
    <location>
        <begin position="546"/>
        <end position="567"/>
    </location>
</feature>
<protein>
    <submittedName>
        <fullName evidence="3">Uncharacterized protein</fullName>
    </submittedName>
</protein>
<feature type="transmembrane region" description="Helical" evidence="2">
    <location>
        <begin position="1469"/>
        <end position="1488"/>
    </location>
</feature>
<feature type="transmembrane region" description="Helical" evidence="2">
    <location>
        <begin position="579"/>
        <end position="603"/>
    </location>
</feature>
<feature type="compositionally biased region" description="Pro residues" evidence="1">
    <location>
        <begin position="150"/>
        <end position="160"/>
    </location>
</feature>
<feature type="transmembrane region" description="Helical" evidence="2">
    <location>
        <begin position="199"/>
        <end position="217"/>
    </location>
</feature>
<feature type="transmembrane region" description="Helical" evidence="2">
    <location>
        <begin position="769"/>
        <end position="788"/>
    </location>
</feature>
<feature type="transmembrane region" description="Helical" evidence="2">
    <location>
        <begin position="1566"/>
        <end position="1585"/>
    </location>
</feature>
<feature type="transmembrane region" description="Helical" evidence="2">
    <location>
        <begin position="1036"/>
        <end position="1053"/>
    </location>
</feature>
<feature type="transmembrane region" description="Helical" evidence="2">
    <location>
        <begin position="1096"/>
        <end position="1113"/>
    </location>
</feature>
<feature type="transmembrane region" description="Helical" evidence="2">
    <location>
        <begin position="859"/>
        <end position="875"/>
    </location>
</feature>
<feature type="transmembrane region" description="Helical" evidence="2">
    <location>
        <begin position="829"/>
        <end position="847"/>
    </location>
</feature>
<feature type="region of interest" description="Disordered" evidence="1">
    <location>
        <begin position="452"/>
        <end position="490"/>
    </location>
</feature>
<keyword evidence="2" id="KW-0472">Membrane</keyword>
<feature type="compositionally biased region" description="Low complexity" evidence="1">
    <location>
        <begin position="134"/>
        <end position="146"/>
    </location>
</feature>
<dbReference type="RefSeq" id="WP_183294992.1">
    <property type="nucleotide sequence ID" value="NZ_JACHVX010000001.1"/>
</dbReference>
<dbReference type="InterPro" id="IPR058062">
    <property type="entry name" value="SCO7613_C"/>
</dbReference>
<organism evidence="3 4">
    <name type="scientific">Cellulomonas cellasea</name>
    <dbReference type="NCBI Taxonomy" id="43670"/>
    <lineage>
        <taxon>Bacteria</taxon>
        <taxon>Bacillati</taxon>
        <taxon>Actinomycetota</taxon>
        <taxon>Actinomycetes</taxon>
        <taxon>Micrococcales</taxon>
        <taxon>Cellulomonadaceae</taxon>
        <taxon>Cellulomonas</taxon>
    </lineage>
</organism>
<feature type="transmembrane region" description="Helical" evidence="2">
    <location>
        <begin position="229"/>
        <end position="247"/>
    </location>
</feature>
<feature type="transmembrane region" description="Helical" evidence="2">
    <location>
        <begin position="1293"/>
        <end position="1310"/>
    </location>
</feature>
<feature type="transmembrane region" description="Helical" evidence="2">
    <location>
        <begin position="887"/>
        <end position="907"/>
    </location>
</feature>
<name>A0A7W4UDD2_9CELL</name>
<feature type="transmembrane region" description="Helical" evidence="2">
    <location>
        <begin position="1735"/>
        <end position="1752"/>
    </location>
</feature>
<feature type="region of interest" description="Disordered" evidence="1">
    <location>
        <begin position="399"/>
        <end position="429"/>
    </location>
</feature>
<feature type="transmembrane region" description="Helical" evidence="2">
    <location>
        <begin position="1270"/>
        <end position="1287"/>
    </location>
</feature>
<dbReference type="EMBL" id="JACHVX010000001">
    <property type="protein sequence ID" value="MBB2922094.1"/>
    <property type="molecule type" value="Genomic_DNA"/>
</dbReference>
<feature type="transmembrane region" description="Helical" evidence="2">
    <location>
        <begin position="743"/>
        <end position="763"/>
    </location>
</feature>
<feature type="transmembrane region" description="Helical" evidence="2">
    <location>
        <begin position="1437"/>
        <end position="1457"/>
    </location>
</feature>
<evidence type="ECO:0000313" key="4">
    <source>
        <dbReference type="Proteomes" id="UP000518206"/>
    </source>
</evidence>
<feature type="transmembrane region" description="Helical" evidence="2">
    <location>
        <begin position="1133"/>
        <end position="1155"/>
    </location>
</feature>
<feature type="transmembrane region" description="Helical" evidence="2">
    <location>
        <begin position="1167"/>
        <end position="1185"/>
    </location>
</feature>
<feature type="transmembrane region" description="Helical" evidence="2">
    <location>
        <begin position="1699"/>
        <end position="1723"/>
    </location>
</feature>
<keyword evidence="2" id="KW-1133">Transmembrane helix</keyword>
<feature type="transmembrane region" description="Helical" evidence="2">
    <location>
        <begin position="1494"/>
        <end position="1513"/>
    </location>
</feature>
<evidence type="ECO:0000313" key="3">
    <source>
        <dbReference type="EMBL" id="MBB2922094.1"/>
    </source>
</evidence>
<reference evidence="3 4" key="1">
    <citation type="submission" date="2020-08" db="EMBL/GenBank/DDBJ databases">
        <title>The Agave Microbiome: Exploring the role of microbial communities in plant adaptations to desert environments.</title>
        <authorList>
            <person name="Partida-Martinez L.P."/>
        </authorList>
    </citation>
    <scope>NUCLEOTIDE SEQUENCE [LARGE SCALE GENOMIC DNA]</scope>
    <source>
        <strain evidence="3 4">RAS26</strain>
    </source>
</reference>
<evidence type="ECO:0000256" key="2">
    <source>
        <dbReference type="SAM" id="Phobius"/>
    </source>
</evidence>
<feature type="transmembrane region" description="Helical" evidence="2">
    <location>
        <begin position="517"/>
        <end position="540"/>
    </location>
</feature>
<feature type="transmembrane region" description="Helical" evidence="2">
    <location>
        <begin position="645"/>
        <end position="678"/>
    </location>
</feature>
<evidence type="ECO:0000256" key="1">
    <source>
        <dbReference type="SAM" id="MobiDB-lite"/>
    </source>
</evidence>
<reference evidence="3 4" key="2">
    <citation type="submission" date="2020-08" db="EMBL/GenBank/DDBJ databases">
        <authorList>
            <person name="Partida-Martinez L."/>
            <person name="Huntemann M."/>
            <person name="Clum A."/>
            <person name="Wang J."/>
            <person name="Palaniappan K."/>
            <person name="Ritter S."/>
            <person name="Chen I.-M."/>
            <person name="Stamatis D."/>
            <person name="Reddy T."/>
            <person name="O'Malley R."/>
            <person name="Daum C."/>
            <person name="Shapiro N."/>
            <person name="Ivanova N."/>
            <person name="Kyrpides N."/>
            <person name="Woyke T."/>
        </authorList>
    </citation>
    <scope>NUCLEOTIDE SEQUENCE [LARGE SCALE GENOMIC DNA]</scope>
    <source>
        <strain evidence="3 4">RAS26</strain>
    </source>
</reference>
<feature type="transmembrane region" description="Helical" evidence="2">
    <location>
        <begin position="1786"/>
        <end position="1805"/>
    </location>
</feature>
<feature type="transmembrane region" description="Helical" evidence="2">
    <location>
        <begin position="800"/>
        <end position="817"/>
    </location>
</feature>
<comment type="caution">
    <text evidence="3">The sequence shown here is derived from an EMBL/GenBank/DDBJ whole genome shotgun (WGS) entry which is preliminary data.</text>
</comment>
<feature type="transmembrane region" description="Helical" evidence="2">
    <location>
        <begin position="959"/>
        <end position="978"/>
    </location>
</feature>
<feature type="transmembrane region" description="Helical" evidence="2">
    <location>
        <begin position="1065"/>
        <end position="1084"/>
    </location>
</feature>
<feature type="transmembrane region" description="Helical" evidence="2">
    <location>
        <begin position="615"/>
        <end position="633"/>
    </location>
</feature>
<keyword evidence="2" id="KW-0812">Transmembrane</keyword>
<sequence>MPLAQGPSPSPDPYAAVRRLLADATACPSCAAALTAARCARCGLDLTGPDARELWSLSQRAVGALDARQAHLAGMRTRQVAVADAQRRAVAAPPVAVPGRAGAVESAAPLPAPAPAGPRLGHSGPSAPPRTTPRRTPAPAGAPAGAGVAGPPPAPVPPPKARPERPHWRVQTVLQVLGASLLAAASIVFLLFSWGWIPLVGRAVAVAVGTVVVFAVASRLRRSGLTSSAEAVGGLAAVLLLLDAWAIPATGLVRPAEPAVYAGVAALVCGGALAVWGVRARLRVGTLSGAVLVPVAPLLLAPLVPSAGGLAGLACTALALTTVRFAGRGSAPDRHAAERVVLAVAAWVLVAVAVLVGSVGALLDGAGWHAPTAPAWGSVAALVAASVLAAVQGRLAATPAADVRPGGAPAPTGTATAPPDAAAGTARAAAEVDAGRARGTLADDVLGSGAVGAEGHGAAAEPSPEPLQPDAAVGGGAGTGAPASQHTVASSGPWTVGTGAGGGAPTSFAGFGGAARAWTTTAGAVASVAALAVVALLARAGVTADAGLWTLVPLAPTLVTLGLRLAHRRRGGAAWAAQGAHAVALLAGVPTVVGLPLVVTAFLVDPGLAPDPATVVALVLGAAATVWLTRAAGRQAQAGSWVAVAVLVAVPVALASVWPGIIGAGLVVLLLALAGLAFAGDAAGVRPVLGTSAPARTVVVVAVLGSLVAAQGALGPLAVALAGTATLSAATRRWIAHPTGLRAAALTAGAMLGWAAAVVALSAAGLDPVLALTATGCALVAGSVLLAVRRGGTAHDRVAWLATGVAALGTAWPWASAASSFDGAGPRRVLLVLLAVLALGGSVAVAVRGRRTVPRSARVAAAVVAPLGALVVVSLERAVGSALPGTSVAVGLAAAGAVGVLLALVLARGAAVDDAPRLGAAADATRHDEHARRAAEAGGWTVLAAALATASSPGRVGSAATAALVLLVAAITAGAWSLAPGRRWARWGTLALATVASWVLLVAGDVGAPEAYLAPAGLVLAVVGARRWRVGADGDVALLGAGLALATVPGALLDGELVAGLPRHAVAGLVAALLVGLAAVPAVGGRPGAGTSTVRPVHVLSLLGALLAVLGPWRHALGAAQQQLTSRSPGEQVLAVEAWSLPAAAVVAAAAWLLARDASAARLRVGAWGPWAVATVAAVPTVVAVSDSGAGLVRTLAALAAGAALALATARRASDPRERADLAAVGLSVAGLGALAGAAALIQPPGDVLAAGFGLLLLTVAVLRAAGCTAPWWGVAGAVLVLPLALQDEVWRGVAAAVLAAALVGAAVVVRRLGASPGAVDGGLRAGADPTPAGSGAFRVALSTPTLLLGTAALLSVLGPARLATTHAGGPGANLHAVEAWALPAAVLLAVALRELTRRTTPVAAVARRTGVWLVAATAAVPTAVAATALATSPLSLGRTLAVLATGAAVAVVGVTGTAPPRRVLGSSLVPLGLAVAGLAWFASAAAPSVPPPAVVLAAVALLVTAVGAAYVARTDPGAGWPYLGALLVLPLVGTPAPWGGPLVGLGVASVALGAGAVLSRAGVAARAGAVPLAVAALLAVAVAARHTADAAGAAPGLRVELVALGSALVLGAGLALLGRRWPFPGPSPRTWGPWPVALAATLPSLAAALDDPADLVRPGVVLGAGSVLAISGAVQVARQVAITSATAPTATSGRAPAARLWGAAATQVRAVGVVLAAGAALLTAVRAGAVPVDAPLVLLGATLLVVGTLGLRSDTRASSWICLAPGLVLAVVVPVVTAWWEPTMWRLVLVLVGATAAVVVGAALRWQAPFVLGTGSLAVVAVVQVSPAAVAAMQVVEWWVVLALGGAVLLGLGLTYERRLREAREAARFVVAMR</sequence>
<gene>
    <name evidence="3" type="ORF">FHR80_000988</name>
</gene>
<feature type="transmembrane region" description="Helical" evidence="2">
    <location>
        <begin position="259"/>
        <end position="278"/>
    </location>
</feature>
<proteinExistence type="predicted"/>
<dbReference type="NCBIfam" id="NF047321">
    <property type="entry name" value="SCO7613_CTERM"/>
    <property type="match status" value="1"/>
</dbReference>
<feature type="transmembrane region" description="Helical" evidence="2">
    <location>
        <begin position="310"/>
        <end position="327"/>
    </location>
</feature>
<feature type="transmembrane region" description="Helical" evidence="2">
    <location>
        <begin position="339"/>
        <end position="363"/>
    </location>
</feature>
<feature type="transmembrane region" description="Helical" evidence="2">
    <location>
        <begin position="1520"/>
        <end position="1537"/>
    </location>
</feature>
<dbReference type="Proteomes" id="UP000518206">
    <property type="component" value="Unassembled WGS sequence"/>
</dbReference>
<feature type="transmembrane region" description="Helical" evidence="2">
    <location>
        <begin position="1759"/>
        <end position="1780"/>
    </location>
</feature>
<feature type="transmembrane region" description="Helical" evidence="2">
    <location>
        <begin position="375"/>
        <end position="397"/>
    </location>
</feature>
<feature type="transmembrane region" description="Helical" evidence="2">
    <location>
        <begin position="698"/>
        <end position="722"/>
    </location>
</feature>
<feature type="transmembrane region" description="Helical" evidence="2">
    <location>
        <begin position="1191"/>
        <end position="1210"/>
    </location>
</feature>
<accession>A0A7W4UDD2</accession>
<feature type="compositionally biased region" description="Low complexity" evidence="1">
    <location>
        <begin position="403"/>
        <end position="429"/>
    </location>
</feature>
<feature type="transmembrane region" description="Helical" evidence="2">
    <location>
        <begin position="1597"/>
        <end position="1619"/>
    </location>
</feature>
<feature type="transmembrane region" description="Helical" evidence="2">
    <location>
        <begin position="285"/>
        <end position="304"/>
    </location>
</feature>
<feature type="region of interest" description="Disordered" evidence="1">
    <location>
        <begin position="106"/>
        <end position="165"/>
    </location>
</feature>
<feature type="transmembrane region" description="Helical" evidence="2">
    <location>
        <begin position="172"/>
        <end position="193"/>
    </location>
</feature>
<feature type="transmembrane region" description="Helical" evidence="2">
    <location>
        <begin position="1412"/>
        <end position="1431"/>
    </location>
</feature>
<feature type="transmembrane region" description="Helical" evidence="2">
    <location>
        <begin position="1839"/>
        <end position="1857"/>
    </location>
</feature>
<feature type="transmembrane region" description="Helical" evidence="2">
    <location>
        <begin position="1340"/>
        <end position="1361"/>
    </location>
</feature>
<feature type="transmembrane region" description="Helical" evidence="2">
    <location>
        <begin position="1656"/>
        <end position="1678"/>
    </location>
</feature>
<feature type="transmembrane region" description="Helical" evidence="2">
    <location>
        <begin position="1812"/>
        <end position="1833"/>
    </location>
</feature>
<feature type="transmembrane region" description="Helical" evidence="2">
    <location>
        <begin position="1222"/>
        <end position="1242"/>
    </location>
</feature>